<dbReference type="PANTHER" id="PTHR43280:SF34">
    <property type="entry name" value="ARAC-FAMILY TRANSCRIPTIONAL REGULATOR"/>
    <property type="match status" value="1"/>
</dbReference>
<evidence type="ECO:0000259" key="4">
    <source>
        <dbReference type="PROSITE" id="PS01124"/>
    </source>
</evidence>
<dbReference type="EMBL" id="JBHTAI010000039">
    <property type="protein sequence ID" value="MFC7153644.1"/>
    <property type="molecule type" value="Genomic_DNA"/>
</dbReference>
<evidence type="ECO:0000313" key="6">
    <source>
        <dbReference type="Proteomes" id="UP001596378"/>
    </source>
</evidence>
<reference evidence="6" key="1">
    <citation type="journal article" date="2019" name="Int. J. Syst. Evol. Microbiol.">
        <title>The Global Catalogue of Microorganisms (GCM) 10K type strain sequencing project: providing services to taxonomists for standard genome sequencing and annotation.</title>
        <authorList>
            <consortium name="The Broad Institute Genomics Platform"/>
            <consortium name="The Broad Institute Genome Sequencing Center for Infectious Disease"/>
            <person name="Wu L."/>
            <person name="Ma J."/>
        </authorList>
    </citation>
    <scope>NUCLEOTIDE SEQUENCE [LARGE SCALE GENOMIC DNA]</scope>
    <source>
        <strain evidence="6">KCTC 12907</strain>
    </source>
</reference>
<keyword evidence="3" id="KW-0804">Transcription</keyword>
<keyword evidence="6" id="KW-1185">Reference proteome</keyword>
<dbReference type="Gene3D" id="1.10.10.60">
    <property type="entry name" value="Homeodomain-like"/>
    <property type="match status" value="2"/>
</dbReference>
<dbReference type="PRINTS" id="PR00032">
    <property type="entry name" value="HTHARAC"/>
</dbReference>
<dbReference type="Gene3D" id="2.60.120.10">
    <property type="entry name" value="Jelly Rolls"/>
    <property type="match status" value="1"/>
</dbReference>
<dbReference type="Pfam" id="PF02311">
    <property type="entry name" value="AraC_binding"/>
    <property type="match status" value="1"/>
</dbReference>
<dbReference type="InterPro" id="IPR018062">
    <property type="entry name" value="HTH_AraC-typ_CS"/>
</dbReference>
<dbReference type="InterPro" id="IPR018060">
    <property type="entry name" value="HTH_AraC"/>
</dbReference>
<feature type="domain" description="HTH araC/xylS-type" evidence="4">
    <location>
        <begin position="184"/>
        <end position="282"/>
    </location>
</feature>
<dbReference type="SUPFAM" id="SSF51215">
    <property type="entry name" value="Regulatory protein AraC"/>
    <property type="match status" value="1"/>
</dbReference>
<keyword evidence="1" id="KW-0805">Transcription regulation</keyword>
<evidence type="ECO:0000313" key="5">
    <source>
        <dbReference type="EMBL" id="MFC7153644.1"/>
    </source>
</evidence>
<dbReference type="SMART" id="SM00342">
    <property type="entry name" value="HTH_ARAC"/>
    <property type="match status" value="1"/>
</dbReference>
<sequence>MTSSPHKENTWIPDRTFPINIFFVRNVPLHWHDHIEWIFVKAGQARIQIDADYRVLGQGEAAFVNSRQLHGAAVLAPDSELVCIVFNEALVRGSGLDITESNYFQPYLIQRQKWPGFMRADEPEMKEIGAAFERLVLEFGQKRPGYELIVKAELLRVFGQYFRNAKQSAAMQRAAPPPQAYDFSGLLHDLRSRYRETITVEQAAKIVNLSPNYFCRMFKRVTGRTLIEYVHLLRVREAERLLLETASPVTEIASQVGFSNMTYFGRVFKKIRNATPTQIRARASGRS</sequence>
<dbReference type="CDD" id="cd02208">
    <property type="entry name" value="cupin_RmlC-like"/>
    <property type="match status" value="1"/>
</dbReference>
<dbReference type="InterPro" id="IPR014710">
    <property type="entry name" value="RmlC-like_jellyroll"/>
</dbReference>
<protein>
    <submittedName>
        <fullName evidence="5">Helix-turn-helix domain-containing protein</fullName>
    </submittedName>
</protein>
<evidence type="ECO:0000256" key="2">
    <source>
        <dbReference type="ARBA" id="ARBA00023125"/>
    </source>
</evidence>
<comment type="caution">
    <text evidence="5">The sequence shown here is derived from an EMBL/GenBank/DDBJ whole genome shotgun (WGS) entry which is preliminary data.</text>
</comment>
<keyword evidence="2" id="KW-0238">DNA-binding</keyword>
<name>A0ABW2FNW0_9BACL</name>
<dbReference type="Pfam" id="PF12833">
    <property type="entry name" value="HTH_18"/>
    <property type="match status" value="1"/>
</dbReference>
<gene>
    <name evidence="5" type="ORF">ACFQMJ_34385</name>
</gene>
<dbReference type="PROSITE" id="PS01124">
    <property type="entry name" value="HTH_ARAC_FAMILY_2"/>
    <property type="match status" value="1"/>
</dbReference>
<organism evidence="5 6">
    <name type="scientific">Cohnella cellulosilytica</name>
    <dbReference type="NCBI Taxonomy" id="986710"/>
    <lineage>
        <taxon>Bacteria</taxon>
        <taxon>Bacillati</taxon>
        <taxon>Bacillota</taxon>
        <taxon>Bacilli</taxon>
        <taxon>Bacillales</taxon>
        <taxon>Paenibacillaceae</taxon>
        <taxon>Cohnella</taxon>
    </lineage>
</organism>
<evidence type="ECO:0000256" key="3">
    <source>
        <dbReference type="ARBA" id="ARBA00023163"/>
    </source>
</evidence>
<dbReference type="InterPro" id="IPR003313">
    <property type="entry name" value="AraC-bd"/>
</dbReference>
<dbReference type="PROSITE" id="PS00041">
    <property type="entry name" value="HTH_ARAC_FAMILY_1"/>
    <property type="match status" value="1"/>
</dbReference>
<evidence type="ECO:0000256" key="1">
    <source>
        <dbReference type="ARBA" id="ARBA00023015"/>
    </source>
</evidence>
<dbReference type="Proteomes" id="UP001596378">
    <property type="component" value="Unassembled WGS sequence"/>
</dbReference>
<dbReference type="InterPro" id="IPR009057">
    <property type="entry name" value="Homeodomain-like_sf"/>
</dbReference>
<dbReference type="RefSeq" id="WP_378051783.1">
    <property type="nucleotide sequence ID" value="NZ_JBHMDN010000036.1"/>
</dbReference>
<dbReference type="PANTHER" id="PTHR43280">
    <property type="entry name" value="ARAC-FAMILY TRANSCRIPTIONAL REGULATOR"/>
    <property type="match status" value="1"/>
</dbReference>
<proteinExistence type="predicted"/>
<dbReference type="InterPro" id="IPR037923">
    <property type="entry name" value="HTH-like"/>
</dbReference>
<accession>A0ABW2FNW0</accession>
<dbReference type="InterPro" id="IPR020449">
    <property type="entry name" value="Tscrpt_reg_AraC-type_HTH"/>
</dbReference>
<dbReference type="SUPFAM" id="SSF46689">
    <property type="entry name" value="Homeodomain-like"/>
    <property type="match status" value="2"/>
</dbReference>